<sequence length="167" mass="18063">MPKTTLVIVPCGSSKVWSKNPSAGPTIARDAYVGSPFKVNRKYAECIGDQWLILSAKYGFIDPDFLLPGPYEVTFKKKSSGPIDLETLSQQIKDRGLATFDEVIGLGGKEYRHAIETAFEGTEVDLQFPFAGLPIGKAMQAAKRAAENASGGGVAGHWMNVNADRRV</sequence>
<name>L7CGE1_RHOBT</name>
<dbReference type="PATRIC" id="fig|993516.3.peg.3590"/>
<evidence type="ECO:0000259" key="1">
    <source>
        <dbReference type="Pfam" id="PF21818"/>
    </source>
</evidence>
<dbReference type="InterPro" id="IPR049251">
    <property type="entry name" value="DUF6884"/>
</dbReference>
<evidence type="ECO:0000313" key="2">
    <source>
        <dbReference type="EMBL" id="ELP32682.1"/>
    </source>
</evidence>
<feature type="domain" description="DUF6884" evidence="1">
    <location>
        <begin position="22"/>
        <end position="141"/>
    </location>
</feature>
<accession>L7CGE1</accession>
<proteinExistence type="predicted"/>
<dbReference type="EMBL" id="AMWG01000094">
    <property type="protein sequence ID" value="ELP32682.1"/>
    <property type="molecule type" value="Genomic_DNA"/>
</dbReference>
<protein>
    <recommendedName>
        <fullName evidence="1">DUF6884 domain-containing protein</fullName>
    </recommendedName>
</protein>
<evidence type="ECO:0000313" key="3">
    <source>
        <dbReference type="Proteomes" id="UP000010959"/>
    </source>
</evidence>
<organism evidence="2 3">
    <name type="scientific">Rhodopirellula baltica SWK14</name>
    <dbReference type="NCBI Taxonomy" id="993516"/>
    <lineage>
        <taxon>Bacteria</taxon>
        <taxon>Pseudomonadati</taxon>
        <taxon>Planctomycetota</taxon>
        <taxon>Planctomycetia</taxon>
        <taxon>Pirellulales</taxon>
        <taxon>Pirellulaceae</taxon>
        <taxon>Rhodopirellula</taxon>
    </lineage>
</organism>
<dbReference type="RefSeq" id="WP_007338297.1">
    <property type="nucleotide sequence ID" value="NZ_AMWG01000094.1"/>
</dbReference>
<dbReference type="AlphaFoldDB" id="L7CGE1"/>
<comment type="caution">
    <text evidence="2">The sequence shown here is derived from an EMBL/GenBank/DDBJ whole genome shotgun (WGS) entry which is preliminary data.</text>
</comment>
<dbReference type="Proteomes" id="UP000010959">
    <property type="component" value="Unassembled WGS sequence"/>
</dbReference>
<reference evidence="2 3" key="1">
    <citation type="journal article" date="2013" name="Mar. Genomics">
        <title>Expression of sulfatases in Rhodopirellula baltica and the diversity of sulfatases in the genus Rhodopirellula.</title>
        <authorList>
            <person name="Wegner C.E."/>
            <person name="Richter-Heitmann T."/>
            <person name="Klindworth A."/>
            <person name="Klockow C."/>
            <person name="Richter M."/>
            <person name="Achstetter T."/>
            <person name="Glockner F.O."/>
            <person name="Harder J."/>
        </authorList>
    </citation>
    <scope>NUCLEOTIDE SEQUENCE [LARGE SCALE GENOMIC DNA]</scope>
    <source>
        <strain evidence="2 3">SWK14</strain>
    </source>
</reference>
<dbReference type="Pfam" id="PF21818">
    <property type="entry name" value="DUF6884"/>
    <property type="match status" value="1"/>
</dbReference>
<gene>
    <name evidence="2" type="ORF">RBSWK_03370</name>
</gene>